<evidence type="ECO:0000256" key="2">
    <source>
        <dbReference type="ARBA" id="ARBA00013194"/>
    </source>
</evidence>
<keyword evidence="9" id="KW-1185">Reference proteome</keyword>
<feature type="compositionally biased region" description="Polar residues" evidence="6">
    <location>
        <begin position="28"/>
        <end position="59"/>
    </location>
</feature>
<dbReference type="RefSeq" id="WP_175444214.1">
    <property type="nucleotide sequence ID" value="NZ_FNIL01000003.1"/>
</dbReference>
<proteinExistence type="predicted"/>
<keyword evidence="5 8" id="KW-0413">Isomerase</keyword>
<evidence type="ECO:0000256" key="6">
    <source>
        <dbReference type="SAM" id="MobiDB-lite"/>
    </source>
</evidence>
<feature type="signal peptide" evidence="7">
    <location>
        <begin position="1"/>
        <end position="22"/>
    </location>
</feature>
<comment type="catalytic activity">
    <reaction evidence="1">
        <text>[protein]-peptidylproline (omega=180) = [protein]-peptidylproline (omega=0)</text>
        <dbReference type="Rhea" id="RHEA:16237"/>
        <dbReference type="Rhea" id="RHEA-COMP:10747"/>
        <dbReference type="Rhea" id="RHEA-COMP:10748"/>
        <dbReference type="ChEBI" id="CHEBI:83833"/>
        <dbReference type="ChEBI" id="CHEBI:83834"/>
        <dbReference type="EC" id="5.2.1.8"/>
    </reaction>
</comment>
<dbReference type="Proteomes" id="UP000198778">
    <property type="component" value="Unassembled WGS sequence"/>
</dbReference>
<dbReference type="InterPro" id="IPR050245">
    <property type="entry name" value="PrsA_foldase"/>
</dbReference>
<evidence type="ECO:0000256" key="7">
    <source>
        <dbReference type="SAM" id="SignalP"/>
    </source>
</evidence>
<dbReference type="Pfam" id="PF13624">
    <property type="entry name" value="SurA_N_3"/>
    <property type="match status" value="1"/>
</dbReference>
<keyword evidence="4" id="KW-0697">Rotamase</keyword>
<dbReference type="SUPFAM" id="SSF109998">
    <property type="entry name" value="Triger factor/SurA peptide-binding domain-like"/>
    <property type="match status" value="1"/>
</dbReference>
<reference evidence="9" key="1">
    <citation type="submission" date="2016-10" db="EMBL/GenBank/DDBJ databases">
        <authorList>
            <person name="Varghese N."/>
            <person name="Submissions S."/>
        </authorList>
    </citation>
    <scope>NUCLEOTIDE SEQUENCE [LARGE SCALE GENOMIC DNA]</scope>
    <source>
        <strain evidence="9">CGMCC 1.10369</strain>
    </source>
</reference>
<dbReference type="EC" id="5.2.1.8" evidence="2"/>
<dbReference type="InterPro" id="IPR027304">
    <property type="entry name" value="Trigger_fact/SurA_dom_sf"/>
</dbReference>
<dbReference type="GO" id="GO:0003755">
    <property type="term" value="F:peptidyl-prolyl cis-trans isomerase activity"/>
    <property type="evidence" value="ECO:0007669"/>
    <property type="project" value="UniProtKB-KW"/>
</dbReference>
<evidence type="ECO:0000313" key="9">
    <source>
        <dbReference type="Proteomes" id="UP000198778"/>
    </source>
</evidence>
<name>A0A1H0E4S3_9BACI</name>
<dbReference type="PANTHER" id="PTHR47245:SF1">
    <property type="entry name" value="FOLDASE PROTEIN PRSA"/>
    <property type="match status" value="1"/>
</dbReference>
<dbReference type="EMBL" id="FNIL01000003">
    <property type="protein sequence ID" value="SDN77346.1"/>
    <property type="molecule type" value="Genomic_DNA"/>
</dbReference>
<gene>
    <name evidence="8" type="ORF">SAMN04488053_103204</name>
</gene>
<dbReference type="PROSITE" id="PS51257">
    <property type="entry name" value="PROKAR_LIPOPROTEIN"/>
    <property type="match status" value="1"/>
</dbReference>
<accession>A0A1H0E4S3</accession>
<evidence type="ECO:0000256" key="5">
    <source>
        <dbReference type="ARBA" id="ARBA00023235"/>
    </source>
</evidence>
<protein>
    <recommendedName>
        <fullName evidence="2">peptidylprolyl isomerase</fullName>
        <ecNumber evidence="2">5.2.1.8</ecNumber>
    </recommendedName>
</protein>
<evidence type="ECO:0000256" key="1">
    <source>
        <dbReference type="ARBA" id="ARBA00000971"/>
    </source>
</evidence>
<dbReference type="AlphaFoldDB" id="A0A1H0E4S3"/>
<keyword evidence="3 7" id="KW-0732">Signal</keyword>
<evidence type="ECO:0000256" key="3">
    <source>
        <dbReference type="ARBA" id="ARBA00022729"/>
    </source>
</evidence>
<dbReference type="STRING" id="745820.SAMN04488053_103204"/>
<feature type="chain" id="PRO_5038463469" description="peptidylprolyl isomerase" evidence="7">
    <location>
        <begin position="23"/>
        <end position="268"/>
    </location>
</feature>
<feature type="region of interest" description="Disordered" evidence="6">
    <location>
        <begin position="28"/>
        <end position="66"/>
    </location>
</feature>
<evidence type="ECO:0000313" key="8">
    <source>
        <dbReference type="EMBL" id="SDN77346.1"/>
    </source>
</evidence>
<feature type="region of interest" description="Disordered" evidence="6">
    <location>
        <begin position="213"/>
        <end position="232"/>
    </location>
</feature>
<dbReference type="Gene3D" id="1.10.4030.10">
    <property type="entry name" value="Porin chaperone SurA, peptide-binding domain"/>
    <property type="match status" value="1"/>
</dbReference>
<dbReference type="PANTHER" id="PTHR47245">
    <property type="entry name" value="PEPTIDYLPROLYL ISOMERASE"/>
    <property type="match status" value="1"/>
</dbReference>
<organism evidence="8 9">
    <name type="scientific">Alkalicoccus daliensis</name>
    <dbReference type="NCBI Taxonomy" id="745820"/>
    <lineage>
        <taxon>Bacteria</taxon>
        <taxon>Bacillati</taxon>
        <taxon>Bacillota</taxon>
        <taxon>Bacilli</taxon>
        <taxon>Bacillales</taxon>
        <taxon>Bacillaceae</taxon>
        <taxon>Alkalicoccus</taxon>
    </lineage>
</organism>
<evidence type="ECO:0000256" key="4">
    <source>
        <dbReference type="ARBA" id="ARBA00023110"/>
    </source>
</evidence>
<sequence length="268" mass="29835">MHKKLFLSVTAAAAVSIFTACGGENNDNTAAENQNGSNIENQEQAAENGTNEINNTDAPQQPEPQLEDVPDVVAEVNEAEITKDEFETAYQGMFMQASQETQMTGEEVNQDELKEETAENLVRNELLVQEAENRDISVSEEEVEQTLEELAVQNGLESSEDLLAALEQQGTEEEEVMVEIEEQAKLDELIANEAGDIEVTDEEVEEMYEQMTAQQEQMAGNEGNGTELPALEEVRPEIENEIESQKQNEYAHDLVEDLREDADVTIHL</sequence>